<dbReference type="InterPro" id="IPR031790">
    <property type="entry name" value="Znf-NOSIP"/>
</dbReference>
<organism evidence="3 4">
    <name type="scientific">Bos indicus x Bos taurus</name>
    <name type="common">Hybrid cattle</name>
    <dbReference type="NCBI Taxonomy" id="30522"/>
    <lineage>
        <taxon>Eukaryota</taxon>
        <taxon>Metazoa</taxon>
        <taxon>Chordata</taxon>
        <taxon>Craniata</taxon>
        <taxon>Vertebrata</taxon>
        <taxon>Euteleostomi</taxon>
        <taxon>Mammalia</taxon>
        <taxon>Eutheria</taxon>
        <taxon>Laurasiatheria</taxon>
        <taxon>Artiodactyla</taxon>
        <taxon>Ruminantia</taxon>
        <taxon>Pecora</taxon>
        <taxon>Bovidae</taxon>
        <taxon>Bovinae</taxon>
        <taxon>Bos</taxon>
    </lineage>
</organism>
<reference evidence="3 4" key="1">
    <citation type="submission" date="2018-11" db="EMBL/GenBank/DDBJ databases">
        <title>Haplotype-resolved cattle genomes.</title>
        <authorList>
            <person name="Low W.Y."/>
            <person name="Tearle R."/>
            <person name="Bickhart D.M."/>
            <person name="Rosen B.D."/>
            <person name="Koren S."/>
            <person name="Rhie A."/>
            <person name="Hiendleder S."/>
            <person name="Phillippy A.M."/>
            <person name="Smith T.P.L."/>
            <person name="Williams J.L."/>
        </authorList>
    </citation>
    <scope>NUCLEOTIDE SEQUENCE [LARGE SCALE GENOMIC DNA]</scope>
</reference>
<dbReference type="GeneTree" id="ENSGT00960000190719"/>
<feature type="region of interest" description="Disordered" evidence="1">
    <location>
        <begin position="1"/>
        <end position="31"/>
    </location>
</feature>
<dbReference type="AlphaFoldDB" id="A0A4W2IG93"/>
<dbReference type="Ensembl" id="ENSBIXT00005037207.1">
    <property type="protein sequence ID" value="ENSBIXP00005042215.1"/>
    <property type="gene ID" value="ENSBIXG00005025532.1"/>
</dbReference>
<reference evidence="3" key="2">
    <citation type="submission" date="2025-08" db="UniProtKB">
        <authorList>
            <consortium name="Ensembl"/>
        </authorList>
    </citation>
    <scope>IDENTIFICATION</scope>
</reference>
<feature type="domain" description="Nitric oxide synthase-interacting protein zinc-finger" evidence="2">
    <location>
        <begin position="4"/>
        <end position="54"/>
    </location>
</feature>
<evidence type="ECO:0000256" key="1">
    <source>
        <dbReference type="SAM" id="MobiDB-lite"/>
    </source>
</evidence>
<dbReference type="Proteomes" id="UP000429181">
    <property type="component" value="Chromosome 24"/>
</dbReference>
<dbReference type="Pfam" id="PF15906">
    <property type="entry name" value="zf-NOSIP"/>
    <property type="match status" value="1"/>
</dbReference>
<sequence length="59" mass="6773">KQRHLKNYSDNSGHTHHREEKDTWASGYGAHNIQLGPDMVWDCDCSCRSQQPSQTSTSR</sequence>
<protein>
    <recommendedName>
        <fullName evidence="2">Nitric oxide synthase-interacting protein zinc-finger domain-containing protein</fullName>
    </recommendedName>
</protein>
<name>A0A4W2IG93_BOBOX</name>
<evidence type="ECO:0000313" key="4">
    <source>
        <dbReference type="Proteomes" id="UP000429181"/>
    </source>
</evidence>
<evidence type="ECO:0000259" key="2">
    <source>
        <dbReference type="Pfam" id="PF15906"/>
    </source>
</evidence>
<evidence type="ECO:0000313" key="3">
    <source>
        <dbReference type="Ensembl" id="ENSBIXP00005042215.1"/>
    </source>
</evidence>
<proteinExistence type="predicted"/>
<accession>A0A4W2IG93</accession>